<gene>
    <name evidence="2" type="ORF">AYO21_06704</name>
</gene>
<dbReference type="GO" id="GO:0003824">
    <property type="term" value="F:catalytic activity"/>
    <property type="evidence" value="ECO:0007669"/>
    <property type="project" value="InterPro"/>
</dbReference>
<dbReference type="Pfam" id="PF01425">
    <property type="entry name" value="Amidase"/>
    <property type="match status" value="1"/>
</dbReference>
<evidence type="ECO:0000313" key="2">
    <source>
        <dbReference type="EMBL" id="OAG39153.1"/>
    </source>
</evidence>
<reference evidence="2 3" key="1">
    <citation type="submission" date="2016-03" db="EMBL/GenBank/DDBJ databases">
        <title>Draft genome sequence of the Fonsecaea monophora CBS 269.37.</title>
        <authorList>
            <person name="Bombassaro A."/>
            <person name="Vinicius W.A."/>
            <person name="De Hoog S."/>
            <person name="Sun J."/>
            <person name="Souza E.M."/>
            <person name="Raittz R.T."/>
            <person name="Costa F."/>
            <person name="Leao A.C."/>
            <person name="Tadra-Sfeir M.Z."/>
            <person name="Baura V."/>
            <person name="Balsanelli E."/>
            <person name="Pedrosa F.O."/>
            <person name="Moreno L.F."/>
            <person name="Steffens M.B."/>
            <person name="Xi L."/>
            <person name="Bocca A.L."/>
            <person name="Felipe M.S."/>
            <person name="Teixeira M."/>
            <person name="Telles Filho F.Q."/>
            <person name="Azevedo C.M."/>
            <person name="Gomes R."/>
            <person name="Vicente V.A."/>
        </authorList>
    </citation>
    <scope>NUCLEOTIDE SEQUENCE [LARGE SCALE GENOMIC DNA]</scope>
    <source>
        <strain evidence="2 3">CBS 269.37</strain>
    </source>
</reference>
<dbReference type="SUPFAM" id="SSF75304">
    <property type="entry name" value="Amidase signature (AS) enzymes"/>
    <property type="match status" value="1"/>
</dbReference>
<name>A0A177F4H7_9EURO</name>
<dbReference type="RefSeq" id="XP_022511105.1">
    <property type="nucleotide sequence ID" value="XM_022656663.1"/>
</dbReference>
<dbReference type="Proteomes" id="UP000077002">
    <property type="component" value="Unassembled WGS sequence"/>
</dbReference>
<protein>
    <recommendedName>
        <fullName evidence="1">Amidase domain-containing protein</fullName>
    </recommendedName>
</protein>
<organism evidence="2 3">
    <name type="scientific">Fonsecaea monophora</name>
    <dbReference type="NCBI Taxonomy" id="254056"/>
    <lineage>
        <taxon>Eukaryota</taxon>
        <taxon>Fungi</taxon>
        <taxon>Dikarya</taxon>
        <taxon>Ascomycota</taxon>
        <taxon>Pezizomycotina</taxon>
        <taxon>Eurotiomycetes</taxon>
        <taxon>Chaetothyriomycetidae</taxon>
        <taxon>Chaetothyriales</taxon>
        <taxon>Herpotrichiellaceae</taxon>
        <taxon>Fonsecaea</taxon>
    </lineage>
</organism>
<dbReference type="InterPro" id="IPR036928">
    <property type="entry name" value="AS_sf"/>
</dbReference>
<accession>A0A177F4H7</accession>
<dbReference type="OrthoDB" id="1879366at2759"/>
<sequence length="555" mass="58272">MAIASLGKGTKLDAAEVRALVKAAGLSIPDSVVEDWQVLLGSFEDCAQLVFEEDDSLPIPDPERYVRTDIQIPEDNDKGGWATRCSIKSVAPTSTLLAGRTVAVKDNTAVAGVRCTNGLPPVNGEWIPKYDATIVTRVLDAGGIITGKSACENACMEPISNTSYTGVVHNPYADGYTCGGSSSGSGRLVAIGATDMALGGDQGGSIRIPAAFCGIVGHKPTWGLVPYTGILGLQSVIDHAGPMTANVRDCARLLEAIAGPDGIDDRQPFSMAPETLHYSSALDEFLAAGAAKPRDQTLKGFKVGVLKEGFASKQMDANVAKACHSAISDLKELGAEVVEVSVPAHDHISVIWMCALPLRGAREALLGDTTGRKNLELTDRVAPVAPAMGPSEKAFLSQDFFDALGPGAQNLYMRYLYVNTKYGASLHAKCTNLLAKATQAYDAVLASVDVLVMPTIPMPALPFPGGASNPSGRFPGGPLEALSYPLGVLSNTAQFNSTGHPAISVPVGFVPAPDNPDVKLPAGLQIVGKRFEDLTCLKVAAVWEENKDWKSLLFA</sequence>
<dbReference type="PANTHER" id="PTHR11895:SF170">
    <property type="entry name" value="AMIDASE"/>
    <property type="match status" value="1"/>
</dbReference>
<dbReference type="EMBL" id="LVKK01000047">
    <property type="protein sequence ID" value="OAG39153.1"/>
    <property type="molecule type" value="Genomic_DNA"/>
</dbReference>
<dbReference type="AlphaFoldDB" id="A0A177F4H7"/>
<evidence type="ECO:0000259" key="1">
    <source>
        <dbReference type="Pfam" id="PF01425"/>
    </source>
</evidence>
<proteinExistence type="predicted"/>
<dbReference type="InterPro" id="IPR000120">
    <property type="entry name" value="Amidase"/>
</dbReference>
<dbReference type="InterPro" id="IPR023631">
    <property type="entry name" value="Amidase_dom"/>
</dbReference>
<feature type="domain" description="Amidase" evidence="1">
    <location>
        <begin position="93"/>
        <end position="537"/>
    </location>
</feature>
<dbReference type="GeneID" id="34601862"/>
<dbReference type="PANTHER" id="PTHR11895">
    <property type="entry name" value="TRANSAMIDASE"/>
    <property type="match status" value="1"/>
</dbReference>
<evidence type="ECO:0000313" key="3">
    <source>
        <dbReference type="Proteomes" id="UP000077002"/>
    </source>
</evidence>
<keyword evidence="3" id="KW-1185">Reference proteome</keyword>
<comment type="caution">
    <text evidence="2">The sequence shown here is derived from an EMBL/GenBank/DDBJ whole genome shotgun (WGS) entry which is preliminary data.</text>
</comment>
<dbReference type="Gene3D" id="3.90.1300.10">
    <property type="entry name" value="Amidase signature (AS) domain"/>
    <property type="match status" value="1"/>
</dbReference>